<dbReference type="OrthoDB" id="8062037at2759"/>
<sequence>MMGLCGGRWAAGWSMRGGVLVRPYCLDSSKGTGWWCWANSRWWKFSSWIREAGSAAAGRSRLPHWRLTGGLRKHITYSETSCAKESSCTDASLRCCTAHASVQHRVLSG</sequence>
<proteinExistence type="predicted"/>
<dbReference type="AlphaFoldDB" id="A0A4Z2FHN5"/>
<organism evidence="1 2">
    <name type="scientific">Liparis tanakae</name>
    <name type="common">Tanaka's snailfish</name>
    <dbReference type="NCBI Taxonomy" id="230148"/>
    <lineage>
        <taxon>Eukaryota</taxon>
        <taxon>Metazoa</taxon>
        <taxon>Chordata</taxon>
        <taxon>Craniata</taxon>
        <taxon>Vertebrata</taxon>
        <taxon>Euteleostomi</taxon>
        <taxon>Actinopterygii</taxon>
        <taxon>Neopterygii</taxon>
        <taxon>Teleostei</taxon>
        <taxon>Neoteleostei</taxon>
        <taxon>Acanthomorphata</taxon>
        <taxon>Eupercaria</taxon>
        <taxon>Perciformes</taxon>
        <taxon>Cottioidei</taxon>
        <taxon>Cottales</taxon>
        <taxon>Liparidae</taxon>
        <taxon>Liparis</taxon>
    </lineage>
</organism>
<evidence type="ECO:0000313" key="2">
    <source>
        <dbReference type="Proteomes" id="UP000314294"/>
    </source>
</evidence>
<accession>A0A4Z2FHN5</accession>
<dbReference type="EMBL" id="SRLO01001163">
    <property type="protein sequence ID" value="TNN40738.1"/>
    <property type="molecule type" value="Genomic_DNA"/>
</dbReference>
<gene>
    <name evidence="1" type="ORF">EYF80_049085</name>
</gene>
<comment type="caution">
    <text evidence="1">The sequence shown here is derived from an EMBL/GenBank/DDBJ whole genome shotgun (WGS) entry which is preliminary data.</text>
</comment>
<reference evidence="1 2" key="1">
    <citation type="submission" date="2019-03" db="EMBL/GenBank/DDBJ databases">
        <title>First draft genome of Liparis tanakae, snailfish: a comprehensive survey of snailfish specific genes.</title>
        <authorList>
            <person name="Kim W."/>
            <person name="Song I."/>
            <person name="Jeong J.-H."/>
            <person name="Kim D."/>
            <person name="Kim S."/>
            <person name="Ryu S."/>
            <person name="Song J.Y."/>
            <person name="Lee S.K."/>
        </authorList>
    </citation>
    <scope>NUCLEOTIDE SEQUENCE [LARGE SCALE GENOMIC DNA]</scope>
    <source>
        <tissue evidence="1">Muscle</tissue>
    </source>
</reference>
<evidence type="ECO:0000313" key="1">
    <source>
        <dbReference type="EMBL" id="TNN40738.1"/>
    </source>
</evidence>
<name>A0A4Z2FHN5_9TELE</name>
<protein>
    <submittedName>
        <fullName evidence="1">Uncharacterized protein</fullName>
    </submittedName>
</protein>
<keyword evidence="2" id="KW-1185">Reference proteome</keyword>
<dbReference type="Proteomes" id="UP000314294">
    <property type="component" value="Unassembled WGS sequence"/>
</dbReference>